<dbReference type="FunFam" id="2.60.40.60:FF:000094">
    <property type="entry name" value="protocadherin gamma-C4 isoform X2"/>
    <property type="match status" value="1"/>
</dbReference>
<proteinExistence type="predicted"/>
<dbReference type="CDD" id="cd11304">
    <property type="entry name" value="Cadherin_repeat"/>
    <property type="match status" value="6"/>
</dbReference>
<feature type="transmembrane region" description="Helical" evidence="10">
    <location>
        <begin position="950"/>
        <end position="970"/>
    </location>
</feature>
<keyword evidence="4 8" id="KW-0106">Calcium</keyword>
<dbReference type="GO" id="GO:0007156">
    <property type="term" value="P:homophilic cell adhesion via plasma membrane adhesion molecules"/>
    <property type="evidence" value="ECO:0007669"/>
    <property type="project" value="InterPro"/>
</dbReference>
<feature type="domain" description="Cadherin" evidence="11">
    <location>
        <begin position="25"/>
        <end position="139"/>
    </location>
</feature>
<dbReference type="Pfam" id="PF00028">
    <property type="entry name" value="Cadherin"/>
    <property type="match status" value="3"/>
</dbReference>
<dbReference type="PROSITE" id="PS50268">
    <property type="entry name" value="CADHERIN_2"/>
    <property type="match status" value="7"/>
</dbReference>
<dbReference type="PROSITE" id="PS00232">
    <property type="entry name" value="CADHERIN_1"/>
    <property type="match status" value="3"/>
</dbReference>
<comment type="caution">
    <text evidence="12">The sequence shown here is derived from an EMBL/GenBank/DDBJ whole genome shotgun (WGS) entry which is preliminary data.</text>
</comment>
<feature type="domain" description="Cadherin" evidence="11">
    <location>
        <begin position="153"/>
        <end position="281"/>
    </location>
</feature>
<evidence type="ECO:0000256" key="4">
    <source>
        <dbReference type="ARBA" id="ARBA00022837"/>
    </source>
</evidence>
<keyword evidence="3" id="KW-0677">Repeat</keyword>
<feature type="domain" description="Cadherin" evidence="11">
    <location>
        <begin position="285"/>
        <end position="403"/>
    </location>
</feature>
<evidence type="ECO:0000256" key="5">
    <source>
        <dbReference type="ARBA" id="ARBA00022989"/>
    </source>
</evidence>
<keyword evidence="7" id="KW-0325">Glycoprotein</keyword>
<evidence type="ECO:0000256" key="6">
    <source>
        <dbReference type="ARBA" id="ARBA00023136"/>
    </source>
</evidence>
<feature type="transmembrane region" description="Helical" evidence="10">
    <location>
        <begin position="977"/>
        <end position="1001"/>
    </location>
</feature>
<dbReference type="GO" id="GO:0005509">
    <property type="term" value="F:calcium ion binding"/>
    <property type="evidence" value="ECO:0007669"/>
    <property type="project" value="UniProtKB-UniRule"/>
</dbReference>
<reference evidence="12" key="1">
    <citation type="submission" date="2024-06" db="EMBL/GenBank/DDBJ databases">
        <authorList>
            <person name="Liu X."/>
            <person name="Lenzi L."/>
            <person name="Haldenby T S."/>
            <person name="Uol C."/>
        </authorList>
    </citation>
    <scope>NUCLEOTIDE SEQUENCE</scope>
</reference>
<evidence type="ECO:0000259" key="11">
    <source>
        <dbReference type="PROSITE" id="PS50268"/>
    </source>
</evidence>
<evidence type="ECO:0000256" key="9">
    <source>
        <dbReference type="SAM" id="MobiDB-lite"/>
    </source>
</evidence>
<feature type="domain" description="Cadherin" evidence="11">
    <location>
        <begin position="418"/>
        <end position="530"/>
    </location>
</feature>
<feature type="compositionally biased region" description="Polar residues" evidence="9">
    <location>
        <begin position="618"/>
        <end position="627"/>
    </location>
</feature>
<dbReference type="SMART" id="SM00112">
    <property type="entry name" value="CA"/>
    <property type="match status" value="6"/>
</dbReference>
<feature type="compositionally biased region" description="Polar residues" evidence="9">
    <location>
        <begin position="887"/>
        <end position="901"/>
    </location>
</feature>
<dbReference type="InterPro" id="IPR020894">
    <property type="entry name" value="Cadherin_CS"/>
</dbReference>
<dbReference type="SUPFAM" id="SSF49313">
    <property type="entry name" value="Cadherin-like"/>
    <property type="match status" value="7"/>
</dbReference>
<name>A0AAV2THR5_CALDB</name>
<dbReference type="PANTHER" id="PTHR24028:SF146">
    <property type="entry name" value="CADHERIN 96CB, ISOFORM D-RELATED"/>
    <property type="match status" value="1"/>
</dbReference>
<dbReference type="InterPro" id="IPR015919">
    <property type="entry name" value="Cadherin-like_sf"/>
</dbReference>
<keyword evidence="2 10" id="KW-0812">Transmembrane</keyword>
<evidence type="ECO:0000313" key="12">
    <source>
        <dbReference type="EMBL" id="CAL5136988.1"/>
    </source>
</evidence>
<dbReference type="GO" id="GO:0005886">
    <property type="term" value="C:plasma membrane"/>
    <property type="evidence" value="ECO:0007669"/>
    <property type="project" value="InterPro"/>
</dbReference>
<evidence type="ECO:0000256" key="10">
    <source>
        <dbReference type="SAM" id="Phobius"/>
    </source>
</evidence>
<dbReference type="PRINTS" id="PR00205">
    <property type="entry name" value="CADHERIN"/>
</dbReference>
<feature type="domain" description="Cadherin" evidence="11">
    <location>
        <begin position="531"/>
        <end position="657"/>
    </location>
</feature>
<evidence type="ECO:0000256" key="8">
    <source>
        <dbReference type="PROSITE-ProRule" id="PRU00043"/>
    </source>
</evidence>
<keyword evidence="6 10" id="KW-0472">Membrane</keyword>
<dbReference type="EMBL" id="CAXLJL010000367">
    <property type="protein sequence ID" value="CAL5136988.1"/>
    <property type="molecule type" value="Genomic_DNA"/>
</dbReference>
<feature type="region of interest" description="Disordered" evidence="9">
    <location>
        <begin position="887"/>
        <end position="927"/>
    </location>
</feature>
<gene>
    <name evidence="12" type="ORF">CDAUBV1_LOCUS11271</name>
</gene>
<evidence type="ECO:0000256" key="3">
    <source>
        <dbReference type="ARBA" id="ARBA00022737"/>
    </source>
</evidence>
<feature type="region of interest" description="Disordered" evidence="9">
    <location>
        <begin position="1183"/>
        <end position="1202"/>
    </location>
</feature>
<evidence type="ECO:0000256" key="2">
    <source>
        <dbReference type="ARBA" id="ARBA00022692"/>
    </source>
</evidence>
<keyword evidence="5 10" id="KW-1133">Transmembrane helix</keyword>
<feature type="domain" description="Cadherin" evidence="11">
    <location>
        <begin position="657"/>
        <end position="779"/>
    </location>
</feature>
<organism evidence="12 13">
    <name type="scientific">Calicophoron daubneyi</name>
    <name type="common">Rumen fluke</name>
    <name type="synonym">Paramphistomum daubneyi</name>
    <dbReference type="NCBI Taxonomy" id="300641"/>
    <lineage>
        <taxon>Eukaryota</taxon>
        <taxon>Metazoa</taxon>
        <taxon>Spiralia</taxon>
        <taxon>Lophotrochozoa</taxon>
        <taxon>Platyhelminthes</taxon>
        <taxon>Trematoda</taxon>
        <taxon>Digenea</taxon>
        <taxon>Plagiorchiida</taxon>
        <taxon>Pronocephalata</taxon>
        <taxon>Paramphistomoidea</taxon>
        <taxon>Paramphistomidae</taxon>
        <taxon>Calicophoron</taxon>
    </lineage>
</organism>
<feature type="compositionally biased region" description="Low complexity" evidence="9">
    <location>
        <begin position="1188"/>
        <end position="1202"/>
    </location>
</feature>
<dbReference type="PANTHER" id="PTHR24028">
    <property type="entry name" value="CADHERIN-87A"/>
    <property type="match status" value="1"/>
</dbReference>
<feature type="domain" description="Cadherin" evidence="11">
    <location>
        <begin position="798"/>
        <end position="969"/>
    </location>
</feature>
<sequence length="1301" mass="142509">MLDWIMMDYLALIVLVIGDFIYTTDSFNVDGNSPNLQYHLSDNTPAGHLVGNVLSGLQSNQQIIRAMLNPDTFFRITNHGDLMTRDALDRDTICSRINCCDLDFCQLTMEAYLFDSRPNPTTLQIKVFVADENDNPPVFPKMRTHGTGNVSSKEAVWELAIPESAAVGSTYNLPSATDADSPRFGVQSYKLFPEGEDSPSDENHYQLGNRSPFSLLVPSVLYSGQNSLSAPKLQVDQPLDRESKASYDLRLVAEDFGSPPLRSSILVRVNVVDINDNPPIFVNSSVMSSTITIPEDIKVGSTIKQFVAKDADDAANGNVTYFIDWVASNPGLDPETLQKISSKFKITPRTGQLRVMMPLDYENEQERRVVLLVKAADQGVPSLTASTTVTVIVTDVNDNMPVIEVMEVEDADVEGSSQNSEETVRLMENDPEPRLLKLISVSDKDSVSNGKLSCKLSEDHIRRGDFVLKAYSATMYGLLNSRSFDYERDGSKSGHLSVSIECTDSAEPRKVQQKWIKIPLGDLNDNWPRFSQANYQFYVNEDVEVGTEIGKVYATDEDSGPGGQIRYELSADRADFLAYVNIDQKTGQVHTAGHLDREKLDTLHFHVTALDGGDIQPVNKNGNSALGSSDKGRPNMKTNTTGLTIFVLDVNDNTPSYEGPSEIHIPENTPIGTEILPLLPFVDPDLGSNGTFKVSLVEEPHMYSLNMVDNTATSEKRRHLGISILDGSRLVTTGPIDREQQTRTVLTLVATDQGNRIQLSTTTSLTVIFDDINDNAPRLLYPRNASLLIGSRAQSEWISGTSTFTLPADTPTGTLVSTVRGKDPDAGENGSITYHLVAKRPIKNHKILTDNLFDEYQIFNEQDVSVSEVYSGFDYFTIDETTGQITTAWGEQSRDTGSTRTTDAEEKRISSASNKTDIPSKKKKDKPKPGLYVLHVELRDCGTPVLITQVMFYVNISEAVGGLFGFGFFTDASLSNTIILVLIMVCSLALIISLTAAIFWVRFRSDQTCTNQGSNRNNSAYEGPTVITQNHEPNGYFYSTNYPPLGSPADLSEMEHGYGFGDGTFLSDKDGAARSEWADPGFDFSQTTDYQPSMYGGALCTARFENLSRAHKLEVASPVSFASGAQIIPASSVTEMGVLQGSYTPLSRSNWICSAENYAACPTMVIRSDMSYNNFSQVETSAQGLGASNSTGGSDSGVDSGAGVIGSFGPNVTTSPTFDMRKRGYQTTTPVGKIYHITPESNSTLPRTFAPSPSTFHSKTLEPFQQTNQTVCRTGIDLPMSTGCSLSRKCREKSGEISVKK</sequence>
<dbReference type="InterPro" id="IPR002126">
    <property type="entry name" value="Cadherin-like_dom"/>
</dbReference>
<dbReference type="Proteomes" id="UP001497525">
    <property type="component" value="Unassembled WGS sequence"/>
</dbReference>
<evidence type="ECO:0000313" key="13">
    <source>
        <dbReference type="Proteomes" id="UP001497525"/>
    </source>
</evidence>
<comment type="subcellular location">
    <subcellularLocation>
        <location evidence="1">Membrane</location>
        <topology evidence="1">Single-pass membrane protein</topology>
    </subcellularLocation>
</comment>
<evidence type="ECO:0000256" key="1">
    <source>
        <dbReference type="ARBA" id="ARBA00004167"/>
    </source>
</evidence>
<dbReference type="Gene3D" id="2.60.40.60">
    <property type="entry name" value="Cadherins"/>
    <property type="match status" value="7"/>
</dbReference>
<feature type="region of interest" description="Disordered" evidence="9">
    <location>
        <begin position="614"/>
        <end position="635"/>
    </location>
</feature>
<accession>A0AAV2THR5</accession>
<dbReference type="FunFam" id="2.60.40.60:FF:000020">
    <property type="entry name" value="Dachsous cadherin-related 1b"/>
    <property type="match status" value="1"/>
</dbReference>
<dbReference type="InterPro" id="IPR050174">
    <property type="entry name" value="Protocadherin/Cadherin-CA"/>
</dbReference>
<evidence type="ECO:0000256" key="7">
    <source>
        <dbReference type="ARBA" id="ARBA00023180"/>
    </source>
</evidence>
<protein>
    <recommendedName>
        <fullName evidence="11">Cadherin domain-containing protein</fullName>
    </recommendedName>
</protein>